<proteinExistence type="predicted"/>
<protein>
    <submittedName>
        <fullName evidence="1">Uncharacterized protein</fullName>
    </submittedName>
</protein>
<dbReference type="Proteomes" id="UP000663935">
    <property type="component" value="Chromosome"/>
</dbReference>
<accession>A0ABX7SV10</accession>
<evidence type="ECO:0000313" key="1">
    <source>
        <dbReference type="EMBL" id="QTD38072.1"/>
    </source>
</evidence>
<reference evidence="1 2" key="1">
    <citation type="submission" date="2021-03" db="EMBL/GenBank/DDBJ databases">
        <title>Complete genome of Polaribacter_sp.G4M1.</title>
        <authorList>
            <person name="Jeong S.W."/>
            <person name="Bae J.W."/>
        </authorList>
    </citation>
    <scope>NUCLEOTIDE SEQUENCE [LARGE SCALE GENOMIC DNA]</scope>
    <source>
        <strain evidence="1 2">G4M1</strain>
    </source>
</reference>
<dbReference type="RefSeq" id="WP_207972214.1">
    <property type="nucleotide sequence ID" value="NZ_CP071795.1"/>
</dbReference>
<dbReference type="EMBL" id="CP071795">
    <property type="protein sequence ID" value="QTD38072.1"/>
    <property type="molecule type" value="Genomic_DNA"/>
</dbReference>
<keyword evidence="2" id="KW-1185">Reference proteome</keyword>
<organism evidence="1 2">
    <name type="scientific">Polaribacter batillariae</name>
    <dbReference type="NCBI Taxonomy" id="2808900"/>
    <lineage>
        <taxon>Bacteria</taxon>
        <taxon>Pseudomonadati</taxon>
        <taxon>Bacteroidota</taxon>
        <taxon>Flavobacteriia</taxon>
        <taxon>Flavobacteriales</taxon>
        <taxon>Flavobacteriaceae</taxon>
    </lineage>
</organism>
<name>A0ABX7SV10_9FLAO</name>
<gene>
    <name evidence="1" type="ORF">JL193_01845</name>
</gene>
<evidence type="ECO:0000313" key="2">
    <source>
        <dbReference type="Proteomes" id="UP000663935"/>
    </source>
</evidence>
<sequence length="112" mass="13183">MIKKIEKTYLIQVILFLVLTTVPKLNAQSATEILDNCIEQFGGLEQLQEIKFISKHHNEHKHWLEQSEFHNGPFITSYEDVTETYSLTEDKLFQESSIKQFQFKEPVILNKL</sequence>